<sequence length="338" mass="36368">MFVVIDCGSTNTRLYLINDQAVISKNEIPVGVNSTAATGNNAALKEGIAAGFQQLLAQESLTLNDVRFAIASGMITSNLGLVEIPHLTAPVNIDDLATFARQYRDPDIFPVDIPVLFIPGIKNAAGKGGWEGIASLDLMRGEETQAIGVLSRYKPALPCSIIELGSTTKLIHIDAQGRLAGSMTSLSGQVYAAVLKETFIGSSVKSADPQSDCFSEQIADAAYRSVQQSGLLRTILLTRFIQFSLDTQPAERKLFCEAAMAADDMKLFADAQQQGFDLNGEVIFVGNAQRCHIYQHMMKKVLGLTRPATLITARDEIDRLVVEGAGYIAARVELGQQG</sequence>
<dbReference type="InterPro" id="IPR042258">
    <property type="entry name" value="DGOK_N"/>
</dbReference>
<protein>
    <submittedName>
        <fullName evidence="1">2-dehydro-3-deoxygalactonokinase</fullName>
    </submittedName>
</protein>
<name>A0ABX9AN76_9ENTR</name>
<dbReference type="Proteomes" id="UP000825886">
    <property type="component" value="Chromosome"/>
</dbReference>
<dbReference type="Pfam" id="PF05035">
    <property type="entry name" value="DGOK"/>
    <property type="match status" value="1"/>
</dbReference>
<dbReference type="CDD" id="cd24012">
    <property type="entry name" value="ASKHA_NBD_KDGal-kinase"/>
    <property type="match status" value="1"/>
</dbReference>
<dbReference type="Gene3D" id="3.30.420.310">
    <property type="entry name" value="2-keto-3-deoxy-galactonokinase, C-terminal domain"/>
    <property type="match status" value="1"/>
</dbReference>
<dbReference type="EMBL" id="CP081864">
    <property type="protein sequence ID" value="QZN96640.1"/>
    <property type="molecule type" value="Genomic_DNA"/>
</dbReference>
<dbReference type="RefSeq" id="WP_222159667.1">
    <property type="nucleotide sequence ID" value="NZ_CP081864.1"/>
</dbReference>
<proteinExistence type="predicted"/>
<accession>A0ABX9AN76</accession>
<evidence type="ECO:0000313" key="2">
    <source>
        <dbReference type="Proteomes" id="UP000825886"/>
    </source>
</evidence>
<dbReference type="Gene3D" id="3.30.420.300">
    <property type="entry name" value="2-keto-3-deoxy-galactonokinase, substrate binding domain"/>
    <property type="match status" value="1"/>
</dbReference>
<evidence type="ECO:0000313" key="1">
    <source>
        <dbReference type="EMBL" id="QZN96640.1"/>
    </source>
</evidence>
<dbReference type="InterPro" id="IPR042257">
    <property type="entry name" value="DGOK_C"/>
</dbReference>
<keyword evidence="2" id="KW-1185">Reference proteome</keyword>
<organism evidence="1 2">
    <name type="scientific">Symbiopectobacterium purcellii</name>
    <dbReference type="NCBI Taxonomy" id="2871826"/>
    <lineage>
        <taxon>Bacteria</taxon>
        <taxon>Pseudomonadati</taxon>
        <taxon>Pseudomonadota</taxon>
        <taxon>Gammaproteobacteria</taxon>
        <taxon>Enterobacterales</taxon>
        <taxon>Enterobacteriaceae</taxon>
    </lineage>
</organism>
<gene>
    <name evidence="1" type="ORF">K6K13_04175</name>
</gene>
<dbReference type="InterPro" id="IPR007729">
    <property type="entry name" value="DGOK"/>
</dbReference>
<reference evidence="1 2" key="1">
    <citation type="submission" date="2021-08" db="EMBL/GenBank/DDBJ databases">
        <title>Culture and genomic analysis of Symbiopectobacterium purcellii sp. nov. gen. nov., isolated from the leafhopper Empoasca decipiens.</title>
        <authorList>
            <person name="Nadal-Jimenez P."/>
            <person name="Siozios S."/>
            <person name="Halliday N."/>
            <person name="Camara M."/>
            <person name="Hurst G.D.D."/>
        </authorList>
    </citation>
    <scope>NUCLEOTIDE SEQUENCE [LARGE SCALE GENOMIC DNA]</scope>
    <source>
        <strain evidence="1 2">SyEd1</strain>
    </source>
</reference>